<feature type="compositionally biased region" description="Basic and acidic residues" evidence="1">
    <location>
        <begin position="77"/>
        <end position="92"/>
    </location>
</feature>
<comment type="caution">
    <text evidence="2">The sequence shown here is derived from an EMBL/GenBank/DDBJ whole genome shotgun (WGS) entry which is preliminary data.</text>
</comment>
<feature type="compositionally biased region" description="Polar residues" evidence="1">
    <location>
        <begin position="480"/>
        <end position="499"/>
    </location>
</feature>
<feature type="region of interest" description="Disordered" evidence="1">
    <location>
        <begin position="480"/>
        <end position="538"/>
    </location>
</feature>
<feature type="compositionally biased region" description="Low complexity" evidence="1">
    <location>
        <begin position="576"/>
        <end position="591"/>
    </location>
</feature>
<feature type="compositionally biased region" description="Polar residues" evidence="1">
    <location>
        <begin position="353"/>
        <end position="370"/>
    </location>
</feature>
<dbReference type="AlphaFoldDB" id="A0A4Y2FAL8"/>
<feature type="compositionally biased region" description="Basic and acidic residues" evidence="1">
    <location>
        <begin position="630"/>
        <end position="642"/>
    </location>
</feature>
<reference evidence="2 3" key="1">
    <citation type="journal article" date="2019" name="Sci. Rep.">
        <title>Orb-weaving spider Araneus ventricosus genome elucidates the spidroin gene catalogue.</title>
        <authorList>
            <person name="Kono N."/>
            <person name="Nakamura H."/>
            <person name="Ohtoshi R."/>
            <person name="Moran D.A.P."/>
            <person name="Shinohara A."/>
            <person name="Yoshida Y."/>
            <person name="Fujiwara M."/>
            <person name="Mori M."/>
            <person name="Tomita M."/>
            <person name="Arakawa K."/>
        </authorList>
    </citation>
    <scope>NUCLEOTIDE SEQUENCE [LARGE SCALE GENOMIC DNA]</scope>
</reference>
<feature type="region of interest" description="Disordered" evidence="1">
    <location>
        <begin position="395"/>
        <end position="454"/>
    </location>
</feature>
<feature type="region of interest" description="Disordered" evidence="1">
    <location>
        <begin position="1"/>
        <end position="32"/>
    </location>
</feature>
<dbReference type="EMBL" id="BGPR01000833">
    <property type="protein sequence ID" value="GBM37295.1"/>
    <property type="molecule type" value="Genomic_DNA"/>
</dbReference>
<proteinExistence type="predicted"/>
<feature type="compositionally biased region" description="Acidic residues" evidence="1">
    <location>
        <begin position="265"/>
        <end position="310"/>
    </location>
</feature>
<feature type="compositionally biased region" description="Low complexity" evidence="1">
    <location>
        <begin position="148"/>
        <end position="157"/>
    </location>
</feature>
<protein>
    <submittedName>
        <fullName evidence="2">Nucleoprotein TPR</fullName>
    </submittedName>
</protein>
<feature type="compositionally biased region" description="Acidic residues" evidence="1">
    <location>
        <begin position="321"/>
        <end position="337"/>
    </location>
</feature>
<feature type="region of interest" description="Disordered" evidence="1">
    <location>
        <begin position="576"/>
        <end position="736"/>
    </location>
</feature>
<dbReference type="Proteomes" id="UP000499080">
    <property type="component" value="Unassembled WGS sequence"/>
</dbReference>
<feature type="region of interest" description="Disordered" evidence="1">
    <location>
        <begin position="56"/>
        <end position="99"/>
    </location>
</feature>
<feature type="compositionally biased region" description="Low complexity" evidence="1">
    <location>
        <begin position="664"/>
        <end position="685"/>
    </location>
</feature>
<feature type="region of interest" description="Disordered" evidence="1">
    <location>
        <begin position="210"/>
        <end position="382"/>
    </location>
</feature>
<accession>A0A4Y2FAL8</accession>
<feature type="compositionally biased region" description="Polar residues" evidence="1">
    <location>
        <begin position="65"/>
        <end position="76"/>
    </location>
</feature>
<sequence length="736" mass="78814">MSEAKDSYRTEMVLKRKKKRVTQPSTSNEKLLSKEAAKKLSAKATNLQRSVHLKKMHKISLKSRVPSSNKHPINENVTEKSVNKQNTSHDEAQTSSISTLHTASSQAVSMPMTALVPPRIDVSEQISETIPIDSPAPTTSVIVSPPATQTQVVTPTVKRPRDESPGSSESGDTSLKRIRMVSEGSQTNQQTPTLVVIPTNIAVVPAAPIVTQGKSETSPVREPEPHSSGIQTEVEEPPVLGMEGSQETVSPSGEEELVAAPIDNNETEILDDDKEEQIIDWEPQEETKIDEDFETEGMEEGTIEEVEEGEQMQGIDVRSPDDEDMVEEQQDDAEEMLDQPTPTAPDIDILDNASDNQMDADSSSLQNAPSEQCMAPPAFPPTLEISSSVAPSVEPVISSGASTSAPRTTLAVGPPRLERQAPTSRQHLTPFTIPGQGSNFEEGDDGIVPSTPTLYVPRRTDGFAEAVSSPHVPQVRFLFTSSDNSPTQQGISQLASQGGNALGVDDTRMDLSQFDEGGRTVPSTPIQVSPPAEATVPDVMSGLPTETTVTSSQLTIPSIKVDLAEESLDATVSVATTETFSTEATTSVTSEGPKDVKKTESDAKITASEGDTAVAENLETKAVKTEPTADEAKTTQETEQSNKDNASTSSSQRKPIIWKEETESSSAADQESSSAASEPETPSPSVLLPTPGRGRTRARRARYASAGAGYGRGRGAETGWPGLQRGRRAARRRGMY</sequence>
<evidence type="ECO:0000313" key="3">
    <source>
        <dbReference type="Proteomes" id="UP000499080"/>
    </source>
</evidence>
<evidence type="ECO:0000313" key="2">
    <source>
        <dbReference type="EMBL" id="GBM37295.1"/>
    </source>
</evidence>
<organism evidence="2 3">
    <name type="scientific">Araneus ventricosus</name>
    <name type="common">Orbweaver spider</name>
    <name type="synonym">Epeira ventricosa</name>
    <dbReference type="NCBI Taxonomy" id="182803"/>
    <lineage>
        <taxon>Eukaryota</taxon>
        <taxon>Metazoa</taxon>
        <taxon>Ecdysozoa</taxon>
        <taxon>Arthropoda</taxon>
        <taxon>Chelicerata</taxon>
        <taxon>Arachnida</taxon>
        <taxon>Araneae</taxon>
        <taxon>Araneomorphae</taxon>
        <taxon>Entelegynae</taxon>
        <taxon>Araneoidea</taxon>
        <taxon>Araneidae</taxon>
        <taxon>Araneus</taxon>
    </lineage>
</organism>
<feature type="compositionally biased region" description="Polar residues" evidence="1">
    <location>
        <begin position="643"/>
        <end position="653"/>
    </location>
</feature>
<feature type="compositionally biased region" description="Basic and acidic residues" evidence="1">
    <location>
        <begin position="1"/>
        <end position="14"/>
    </location>
</feature>
<keyword evidence="3" id="KW-1185">Reference proteome</keyword>
<name>A0A4Y2FAL8_ARAVE</name>
<gene>
    <name evidence="2" type="primary">Tpr_1</name>
    <name evidence="2" type="ORF">AVEN_266396_2</name>
</gene>
<feature type="region of interest" description="Disordered" evidence="1">
    <location>
        <begin position="148"/>
        <end position="175"/>
    </location>
</feature>
<evidence type="ECO:0000256" key="1">
    <source>
        <dbReference type="SAM" id="MobiDB-lite"/>
    </source>
</evidence>
<feature type="compositionally biased region" description="Basic residues" evidence="1">
    <location>
        <begin position="725"/>
        <end position="736"/>
    </location>
</feature>
<dbReference type="OrthoDB" id="6426561at2759"/>
<feature type="compositionally biased region" description="Basic and acidic residues" evidence="1">
    <location>
        <begin position="592"/>
        <end position="603"/>
    </location>
</feature>
<feature type="compositionally biased region" description="Polar residues" evidence="1">
    <location>
        <begin position="421"/>
        <end position="439"/>
    </location>
</feature>